<feature type="region of interest" description="Disordered" evidence="1">
    <location>
        <begin position="1"/>
        <end position="27"/>
    </location>
</feature>
<name>G4YYK3_PHYSP</name>
<keyword evidence="2" id="KW-0472">Membrane</keyword>
<gene>
    <name evidence="3" type="ORF">PHYSODRAFT_261285</name>
</gene>
<evidence type="ECO:0000256" key="2">
    <source>
        <dbReference type="SAM" id="Phobius"/>
    </source>
</evidence>
<dbReference type="SMR" id="G4YYK3"/>
<feature type="transmembrane region" description="Helical" evidence="2">
    <location>
        <begin position="57"/>
        <end position="75"/>
    </location>
</feature>
<protein>
    <submittedName>
        <fullName evidence="3">Uncharacterized protein</fullName>
    </submittedName>
</protein>
<dbReference type="GeneID" id="20639263"/>
<reference evidence="3 4" key="1">
    <citation type="journal article" date="2006" name="Science">
        <title>Phytophthora genome sequences uncover evolutionary origins and mechanisms of pathogenesis.</title>
        <authorList>
            <person name="Tyler B.M."/>
            <person name="Tripathy S."/>
            <person name="Zhang X."/>
            <person name="Dehal P."/>
            <person name="Jiang R.H."/>
            <person name="Aerts A."/>
            <person name="Arredondo F.D."/>
            <person name="Baxter L."/>
            <person name="Bensasson D."/>
            <person name="Beynon J.L."/>
            <person name="Chapman J."/>
            <person name="Damasceno C.M."/>
            <person name="Dorrance A.E."/>
            <person name="Dou D."/>
            <person name="Dickerman A.W."/>
            <person name="Dubchak I.L."/>
            <person name="Garbelotto M."/>
            <person name="Gijzen M."/>
            <person name="Gordon S.G."/>
            <person name="Govers F."/>
            <person name="Grunwald N.J."/>
            <person name="Huang W."/>
            <person name="Ivors K.L."/>
            <person name="Jones R.W."/>
            <person name="Kamoun S."/>
            <person name="Krampis K."/>
            <person name="Lamour K.H."/>
            <person name="Lee M.K."/>
            <person name="McDonald W.H."/>
            <person name="Medina M."/>
            <person name="Meijer H.J."/>
            <person name="Nordberg E.K."/>
            <person name="Maclean D.J."/>
            <person name="Ospina-Giraldo M.D."/>
            <person name="Morris P.F."/>
            <person name="Phuntumart V."/>
            <person name="Putnam N.H."/>
            <person name="Rash S."/>
            <person name="Rose J.K."/>
            <person name="Sakihama Y."/>
            <person name="Salamov A.A."/>
            <person name="Savidor A."/>
            <person name="Scheuring C.F."/>
            <person name="Smith B.M."/>
            <person name="Sobral B.W."/>
            <person name="Terry A."/>
            <person name="Torto-Alalibo T.A."/>
            <person name="Win J."/>
            <person name="Xu Z."/>
            <person name="Zhang H."/>
            <person name="Grigoriev I.V."/>
            <person name="Rokhsar D.S."/>
            <person name="Boore J.L."/>
        </authorList>
    </citation>
    <scope>NUCLEOTIDE SEQUENCE [LARGE SCALE GENOMIC DNA]</scope>
    <source>
        <strain evidence="3 4">P6497</strain>
    </source>
</reference>
<keyword evidence="2" id="KW-0812">Transmembrane</keyword>
<sequence length="99" mass="10709">MTSAKRRGQGHGGCRARGSARAHRERPERAAAFEALEQMLALQSEQTDRTFKVFKCIVKLAVAVVAALVVAAALGQRRVGRGGLRKAAVLATTRRGLRR</sequence>
<dbReference type="RefSeq" id="XP_009520409.1">
    <property type="nucleotide sequence ID" value="XM_009522114.1"/>
</dbReference>
<accession>G4YYK3</accession>
<dbReference type="InParanoid" id="G4YYK3"/>
<evidence type="ECO:0000256" key="1">
    <source>
        <dbReference type="SAM" id="MobiDB-lite"/>
    </source>
</evidence>
<dbReference type="AlphaFoldDB" id="G4YYK3"/>
<evidence type="ECO:0000313" key="3">
    <source>
        <dbReference type="EMBL" id="EGZ25121.1"/>
    </source>
</evidence>
<dbReference type="KEGG" id="psoj:PHYSODRAFT_261285"/>
<proteinExistence type="predicted"/>
<keyword evidence="2" id="KW-1133">Transmembrane helix</keyword>
<organism evidence="3 4">
    <name type="scientific">Phytophthora sojae (strain P6497)</name>
    <name type="common">Soybean stem and root rot agent</name>
    <name type="synonym">Phytophthora megasperma f. sp. glycines</name>
    <dbReference type="NCBI Taxonomy" id="1094619"/>
    <lineage>
        <taxon>Eukaryota</taxon>
        <taxon>Sar</taxon>
        <taxon>Stramenopiles</taxon>
        <taxon>Oomycota</taxon>
        <taxon>Peronosporomycetes</taxon>
        <taxon>Peronosporales</taxon>
        <taxon>Peronosporaceae</taxon>
        <taxon>Phytophthora</taxon>
    </lineage>
</organism>
<evidence type="ECO:0000313" key="4">
    <source>
        <dbReference type="Proteomes" id="UP000002640"/>
    </source>
</evidence>
<keyword evidence="4" id="KW-1185">Reference proteome</keyword>
<dbReference type="Proteomes" id="UP000002640">
    <property type="component" value="Unassembled WGS sequence"/>
</dbReference>
<dbReference type="EMBL" id="JH159152">
    <property type="protein sequence ID" value="EGZ25121.1"/>
    <property type="molecule type" value="Genomic_DNA"/>
</dbReference>